<dbReference type="EMBL" id="DSVL01000443">
    <property type="protein sequence ID" value="HFH30683.1"/>
    <property type="molecule type" value="Genomic_DNA"/>
</dbReference>
<dbReference type="Pfam" id="PF01408">
    <property type="entry name" value="GFO_IDH_MocA"/>
    <property type="match status" value="1"/>
</dbReference>
<dbReference type="Gene3D" id="3.40.50.720">
    <property type="entry name" value="NAD(P)-binding Rossmann-like Domain"/>
    <property type="match status" value="1"/>
</dbReference>
<dbReference type="GO" id="GO:0000166">
    <property type="term" value="F:nucleotide binding"/>
    <property type="evidence" value="ECO:0007669"/>
    <property type="project" value="InterPro"/>
</dbReference>
<dbReference type="Pfam" id="PF02894">
    <property type="entry name" value="GFO_IDH_MocA_C"/>
    <property type="match status" value="1"/>
</dbReference>
<evidence type="ECO:0000259" key="2">
    <source>
        <dbReference type="Pfam" id="PF02894"/>
    </source>
</evidence>
<evidence type="ECO:0000313" key="3">
    <source>
        <dbReference type="EMBL" id="HFH30683.1"/>
    </source>
</evidence>
<dbReference type="InterPro" id="IPR052515">
    <property type="entry name" value="Gfo/Idh/MocA_Oxidoreductase"/>
</dbReference>
<gene>
    <name evidence="3" type="ORF">ENS59_14425</name>
</gene>
<dbReference type="Gene3D" id="3.30.360.10">
    <property type="entry name" value="Dihydrodipicolinate Reductase, domain 2"/>
    <property type="match status" value="1"/>
</dbReference>
<dbReference type="PANTHER" id="PTHR43249">
    <property type="entry name" value="UDP-N-ACETYL-2-AMINO-2-DEOXY-D-GLUCURONATE OXIDASE"/>
    <property type="match status" value="1"/>
</dbReference>
<dbReference type="InterPro" id="IPR000683">
    <property type="entry name" value="Gfo/Idh/MocA-like_OxRdtase_N"/>
</dbReference>
<name>A0A7C3IFR5_9SPIR</name>
<accession>A0A7C3IFR5</accession>
<feature type="domain" description="Gfo/Idh/MocA-like oxidoreductase N-terminal" evidence="1">
    <location>
        <begin position="6"/>
        <end position="122"/>
    </location>
</feature>
<organism evidence="3">
    <name type="scientific">Gracilinema caldarium</name>
    <dbReference type="NCBI Taxonomy" id="215591"/>
    <lineage>
        <taxon>Bacteria</taxon>
        <taxon>Pseudomonadati</taxon>
        <taxon>Spirochaetota</taxon>
        <taxon>Spirochaetia</taxon>
        <taxon>Spirochaetales</taxon>
        <taxon>Breznakiellaceae</taxon>
        <taxon>Gracilinema</taxon>
    </lineage>
</organism>
<dbReference type="PANTHER" id="PTHR43249:SF1">
    <property type="entry name" value="D-GLUCOSIDE 3-DEHYDROGENASE"/>
    <property type="match status" value="1"/>
</dbReference>
<dbReference type="SUPFAM" id="SSF51735">
    <property type="entry name" value="NAD(P)-binding Rossmann-fold domains"/>
    <property type="match status" value="1"/>
</dbReference>
<dbReference type="SUPFAM" id="SSF55347">
    <property type="entry name" value="Glyceraldehyde-3-phosphate dehydrogenase-like, C-terminal domain"/>
    <property type="match status" value="1"/>
</dbReference>
<sequence length="351" mass="38555">MKKIPVGVIGLGIGKHHIEGYLSNPNCSVVAIADTDKTRLEAVGSQYGIPNRFSSAEALIDSGLCEVVSVATPNKFHKELSIRALEKGAHVLCEKPMAMNAEEGKAMLDATQRAGKRLMINFSYRFTMPARALKNRIDAGDLGEAYYGRSLWLRRRGMPGFGGWFGNKELAGGGPLIDLGVHRLDLALWFMGYPEVDYVAGSTYAPIANEIAQREHKTYTVEDLAVGFIRFKNGATLSLEASWAGNIKENELMETRILGSRGGLVHRNIGEGYQFEAEFFTEHQGFQWDERYHEATGWGAGAPKPISAMSHFIDAIVFGVPHEADGKEGLEVMKILDALYQSAELGQPVTF</sequence>
<dbReference type="InterPro" id="IPR004104">
    <property type="entry name" value="Gfo/Idh/MocA-like_OxRdtase_C"/>
</dbReference>
<feature type="domain" description="Gfo/Idh/MocA-like oxidoreductase C-terminal" evidence="2">
    <location>
        <begin position="134"/>
        <end position="350"/>
    </location>
</feature>
<dbReference type="InterPro" id="IPR036291">
    <property type="entry name" value="NAD(P)-bd_dom_sf"/>
</dbReference>
<dbReference type="AlphaFoldDB" id="A0A7C3IFR5"/>
<evidence type="ECO:0000259" key="1">
    <source>
        <dbReference type="Pfam" id="PF01408"/>
    </source>
</evidence>
<protein>
    <submittedName>
        <fullName evidence="3">Gfo/Idh/MocA family oxidoreductase</fullName>
    </submittedName>
</protein>
<comment type="caution">
    <text evidence="3">The sequence shown here is derived from an EMBL/GenBank/DDBJ whole genome shotgun (WGS) entry which is preliminary data.</text>
</comment>
<reference evidence="3" key="1">
    <citation type="journal article" date="2020" name="mSystems">
        <title>Genome- and Community-Level Interaction Insights into Carbon Utilization and Element Cycling Functions of Hydrothermarchaeota in Hydrothermal Sediment.</title>
        <authorList>
            <person name="Zhou Z."/>
            <person name="Liu Y."/>
            <person name="Xu W."/>
            <person name="Pan J."/>
            <person name="Luo Z.H."/>
            <person name="Li M."/>
        </authorList>
    </citation>
    <scope>NUCLEOTIDE SEQUENCE [LARGE SCALE GENOMIC DNA]</scope>
    <source>
        <strain evidence="3">SpSt-503</strain>
    </source>
</reference>
<proteinExistence type="predicted"/>